<keyword evidence="2" id="KW-0378">Hydrolase</keyword>
<organism evidence="4 6">
    <name type="scientific">Methylobacterium oxalidis</name>
    <dbReference type="NCBI Taxonomy" id="944322"/>
    <lineage>
        <taxon>Bacteria</taxon>
        <taxon>Pseudomonadati</taxon>
        <taxon>Pseudomonadota</taxon>
        <taxon>Alphaproteobacteria</taxon>
        <taxon>Hyphomicrobiales</taxon>
        <taxon>Methylobacteriaceae</taxon>
        <taxon>Methylobacterium</taxon>
    </lineage>
</organism>
<comment type="caution">
    <text evidence="4">The sequence shown here is derived from an EMBL/GenBank/DDBJ whole genome shotgun (WGS) entry which is preliminary data.</text>
</comment>
<feature type="short sequence motif" description="GXGXXG" evidence="2">
    <location>
        <begin position="98"/>
        <end position="103"/>
    </location>
</feature>
<accession>A0A512J840</accession>
<feature type="active site" description="Proton acceptor" evidence="2">
    <location>
        <position position="273"/>
    </location>
</feature>
<dbReference type="Proteomes" id="UP000321960">
    <property type="component" value="Unassembled WGS sequence"/>
</dbReference>
<evidence type="ECO:0000313" key="4">
    <source>
        <dbReference type="EMBL" id="GEP06093.1"/>
    </source>
</evidence>
<reference evidence="5" key="4">
    <citation type="submission" date="2023-01" db="EMBL/GenBank/DDBJ databases">
        <title>Draft genome sequence of Methylobacterium oxalidis strain NBRC 107715.</title>
        <authorList>
            <person name="Sun Q."/>
            <person name="Mori K."/>
        </authorList>
    </citation>
    <scope>NUCLEOTIDE SEQUENCE</scope>
    <source>
        <strain evidence="5">NBRC 107715</strain>
    </source>
</reference>
<feature type="active site" description="Nucleophile" evidence="2">
    <location>
        <position position="129"/>
    </location>
</feature>
<dbReference type="Gene3D" id="3.40.1090.10">
    <property type="entry name" value="Cytosolic phospholipase A2 catalytic domain"/>
    <property type="match status" value="1"/>
</dbReference>
<sequence length="416" mass="43962">MAKLVRLGVSGQDRGTGTLAMARRFGISRGLIALGLAGALSACSSLPRVSYTAEQAAFASIPNIPDARVSSDASADTFAQIAARPERRQPFAYLALSGGGGDGAYGAGVLNGWTASGTRPEFTLVSGVSTGALIAPFAFLGPAYDAYLTDIYTSGVAETLVQSPSLTNVLFGSGLFGDGRLRDLIGRYVTPDLLAAVAEEHAKGRRLLVVTTNLDSQRAVIWNMGAIAASGAPNAVELFRDVLTASASIPAVFPPQLIDVQAGNSAFQELHVDGSVVTPVFTLPQSFLLRDGRLRTNGRANIYVVINGRLEPEFDVTRNNTLSIVERSFTTASRARSRATLATTYAFTRANKIGFNLTYIDERAPATTAARGFDTAYMRNLYQAGYEKARLGNFWEHTVPAAPVTRAVAAAVANGQ</sequence>
<keyword evidence="7" id="KW-1185">Reference proteome</keyword>
<comment type="caution">
    <text evidence="2">Lacks conserved residue(s) required for the propagation of feature annotation.</text>
</comment>
<dbReference type="InterPro" id="IPR002641">
    <property type="entry name" value="PNPLA_dom"/>
</dbReference>
<dbReference type="AlphaFoldDB" id="A0A512J840"/>
<evidence type="ECO:0000256" key="2">
    <source>
        <dbReference type="PROSITE-ProRule" id="PRU01161"/>
    </source>
</evidence>
<evidence type="ECO:0000313" key="6">
    <source>
        <dbReference type="Proteomes" id="UP000321960"/>
    </source>
</evidence>
<dbReference type="InterPro" id="IPR016035">
    <property type="entry name" value="Acyl_Trfase/lysoPLipase"/>
</dbReference>
<feature type="domain" description="PNPLA" evidence="3">
    <location>
        <begin position="94"/>
        <end position="289"/>
    </location>
</feature>
<reference evidence="5" key="1">
    <citation type="journal article" date="2014" name="Int. J. Syst. Evol. Microbiol.">
        <title>Complete genome of a new Firmicutes species belonging to the dominant human colonic microbiota ('Ruminococcus bicirculans') reveals two chromosomes and a selective capacity to utilize plant glucans.</title>
        <authorList>
            <consortium name="NISC Comparative Sequencing Program"/>
            <person name="Wegmann U."/>
            <person name="Louis P."/>
            <person name="Goesmann A."/>
            <person name="Henrissat B."/>
            <person name="Duncan S.H."/>
            <person name="Flint H.J."/>
        </authorList>
    </citation>
    <scope>NUCLEOTIDE SEQUENCE</scope>
    <source>
        <strain evidence="5">NBRC 107715</strain>
    </source>
</reference>
<name>A0A512J840_9HYPH</name>
<dbReference type="Proteomes" id="UP001156856">
    <property type="component" value="Unassembled WGS sequence"/>
</dbReference>
<dbReference type="Pfam" id="PF01734">
    <property type="entry name" value="Patatin"/>
    <property type="match status" value="1"/>
</dbReference>
<dbReference type="GO" id="GO:0016042">
    <property type="term" value="P:lipid catabolic process"/>
    <property type="evidence" value="ECO:0007669"/>
    <property type="project" value="UniProtKB-UniRule"/>
</dbReference>
<proteinExistence type="predicted"/>
<evidence type="ECO:0000256" key="1">
    <source>
        <dbReference type="ARBA" id="ARBA00023098"/>
    </source>
</evidence>
<dbReference type="PROSITE" id="PS51635">
    <property type="entry name" value="PNPLA"/>
    <property type="match status" value="1"/>
</dbReference>
<evidence type="ECO:0000313" key="5">
    <source>
        <dbReference type="EMBL" id="GLS67508.1"/>
    </source>
</evidence>
<dbReference type="EMBL" id="BJZU01000090">
    <property type="protein sequence ID" value="GEP06093.1"/>
    <property type="molecule type" value="Genomic_DNA"/>
</dbReference>
<dbReference type="GO" id="GO:0016787">
    <property type="term" value="F:hydrolase activity"/>
    <property type="evidence" value="ECO:0007669"/>
    <property type="project" value="UniProtKB-UniRule"/>
</dbReference>
<dbReference type="SUPFAM" id="SSF52151">
    <property type="entry name" value="FabD/lysophospholipase-like"/>
    <property type="match status" value="1"/>
</dbReference>
<protein>
    <recommendedName>
        <fullName evidence="3">PNPLA domain-containing protein</fullName>
    </recommendedName>
</protein>
<reference evidence="4 6" key="3">
    <citation type="submission" date="2019-07" db="EMBL/GenBank/DDBJ databases">
        <title>Whole genome shotgun sequence of Methylobacterium oxalidis NBRC 107715.</title>
        <authorList>
            <person name="Hosoyama A."/>
            <person name="Uohara A."/>
            <person name="Ohji S."/>
            <person name="Ichikawa N."/>
        </authorList>
    </citation>
    <scope>NUCLEOTIDE SEQUENCE [LARGE SCALE GENOMIC DNA]</scope>
    <source>
        <strain evidence="4 6">NBRC 107715</strain>
    </source>
</reference>
<gene>
    <name evidence="5" type="ORF">GCM10007888_58920</name>
    <name evidence="4" type="ORF">MOX02_41310</name>
</gene>
<evidence type="ECO:0000259" key="3">
    <source>
        <dbReference type="PROSITE" id="PS51635"/>
    </source>
</evidence>
<dbReference type="EMBL" id="BSPK01000112">
    <property type="protein sequence ID" value="GLS67508.1"/>
    <property type="molecule type" value="Genomic_DNA"/>
</dbReference>
<feature type="short sequence motif" description="GXSXG" evidence="2">
    <location>
        <begin position="127"/>
        <end position="131"/>
    </location>
</feature>
<keyword evidence="1 2" id="KW-0443">Lipid metabolism</keyword>
<keyword evidence="2" id="KW-0442">Lipid degradation</keyword>
<reference evidence="7" key="2">
    <citation type="journal article" date="2019" name="Int. J. Syst. Evol. Microbiol.">
        <title>The Global Catalogue of Microorganisms (GCM) 10K type strain sequencing project: providing services to taxonomists for standard genome sequencing and annotation.</title>
        <authorList>
            <consortium name="The Broad Institute Genomics Platform"/>
            <consortium name="The Broad Institute Genome Sequencing Center for Infectious Disease"/>
            <person name="Wu L."/>
            <person name="Ma J."/>
        </authorList>
    </citation>
    <scope>NUCLEOTIDE SEQUENCE [LARGE SCALE GENOMIC DNA]</scope>
    <source>
        <strain evidence="7">NBRC 107715</strain>
    </source>
</reference>
<evidence type="ECO:0000313" key="7">
    <source>
        <dbReference type="Proteomes" id="UP001156856"/>
    </source>
</evidence>